<dbReference type="Pfam" id="PF01476">
    <property type="entry name" value="LysM"/>
    <property type="match status" value="2"/>
</dbReference>
<feature type="domain" description="LysM" evidence="3">
    <location>
        <begin position="97"/>
        <end position="141"/>
    </location>
</feature>
<evidence type="ECO:0000259" key="3">
    <source>
        <dbReference type="PROSITE" id="PS51782"/>
    </source>
</evidence>
<dbReference type="PROSITE" id="PS51782">
    <property type="entry name" value="LYSM"/>
    <property type="match status" value="2"/>
</dbReference>
<feature type="compositionally biased region" description="Pro residues" evidence="1">
    <location>
        <begin position="232"/>
        <end position="246"/>
    </location>
</feature>
<dbReference type="RefSeq" id="WP_089920960.1">
    <property type="nucleotide sequence ID" value="NZ_FOBB01000013.1"/>
</dbReference>
<dbReference type="Proteomes" id="UP000198984">
    <property type="component" value="Unassembled WGS sequence"/>
</dbReference>
<dbReference type="AlphaFoldDB" id="A0A1H8JFE4"/>
<dbReference type="GO" id="GO:0008932">
    <property type="term" value="F:lytic endotransglycosylase activity"/>
    <property type="evidence" value="ECO:0007669"/>
    <property type="project" value="TreeGrafter"/>
</dbReference>
<proteinExistence type="predicted"/>
<feature type="signal peptide" evidence="2">
    <location>
        <begin position="1"/>
        <end position="20"/>
    </location>
</feature>
<dbReference type="Gene3D" id="3.10.350.10">
    <property type="entry name" value="LysM domain"/>
    <property type="match status" value="2"/>
</dbReference>
<keyword evidence="5" id="KW-1185">Reference proteome</keyword>
<gene>
    <name evidence="4" type="ORF">SAMN04488505_11326</name>
</gene>
<protein>
    <submittedName>
        <fullName evidence="4">LysM domain-containing protein</fullName>
    </submittedName>
</protein>
<dbReference type="InterPro" id="IPR036908">
    <property type="entry name" value="RlpA-like_sf"/>
</dbReference>
<name>A0A1H8JFE4_9BACT</name>
<dbReference type="SMART" id="SM00257">
    <property type="entry name" value="LysM"/>
    <property type="match status" value="2"/>
</dbReference>
<sequence>MVRSLLIIMGIMLGAAGVQAQDILEVQGTAPDLYLMHTVTKGETFYSLSRAYSVPPKEIAAQNNLNFDGGLQLGQSVKIPLNKGNFVQSGEAAGHPVYHKVLEKETLYRISVNYNKVSLDNIRHWNNLTGDGVQKDSYLVVGYVKGTNNGAVIASHTPAAPPPSTVPAAAPASPAPAPPVTETTTVVKNNPAPSTVLTPAPPVVTPAPPVSSNTTTDSDNNSASETHASAPAPAPAPAASTPPPAPSGSSFEQIYSQQTAGKKPTTEKGPGSWFKSNAGAGKYYALHNSASRGTIIKVTNPLNGKSIYAKVLEAIPQMKQNAGLIIKLSDSAIEALGTNETKFYCELSYEN</sequence>
<dbReference type="InterPro" id="IPR036779">
    <property type="entry name" value="LysM_dom_sf"/>
</dbReference>
<dbReference type="CDD" id="cd00118">
    <property type="entry name" value="LysM"/>
    <property type="match status" value="2"/>
</dbReference>
<dbReference type="PANTHER" id="PTHR33734:SF22">
    <property type="entry name" value="MEMBRANE-BOUND LYTIC MUREIN TRANSGLYCOSYLASE D"/>
    <property type="match status" value="1"/>
</dbReference>
<reference evidence="4 5" key="1">
    <citation type="submission" date="2016-10" db="EMBL/GenBank/DDBJ databases">
        <authorList>
            <person name="de Groot N.N."/>
        </authorList>
    </citation>
    <scope>NUCLEOTIDE SEQUENCE [LARGE SCALE GENOMIC DNA]</scope>
    <source>
        <strain evidence="4 5">DSM 21039</strain>
    </source>
</reference>
<feature type="compositionally biased region" description="Low complexity" evidence="1">
    <location>
        <begin position="210"/>
        <end position="231"/>
    </location>
</feature>
<dbReference type="STRING" id="573321.SAMN04488505_11326"/>
<dbReference type="Gene3D" id="2.40.40.10">
    <property type="entry name" value="RlpA-like domain"/>
    <property type="match status" value="1"/>
</dbReference>
<keyword evidence="2" id="KW-0732">Signal</keyword>
<feature type="compositionally biased region" description="Low complexity" evidence="1">
    <location>
        <begin position="180"/>
        <end position="198"/>
    </location>
</feature>
<feature type="region of interest" description="Disordered" evidence="1">
    <location>
        <begin position="154"/>
        <end position="273"/>
    </location>
</feature>
<evidence type="ECO:0000256" key="2">
    <source>
        <dbReference type="SAM" id="SignalP"/>
    </source>
</evidence>
<dbReference type="EMBL" id="FOBB01000013">
    <property type="protein sequence ID" value="SEN79432.1"/>
    <property type="molecule type" value="Genomic_DNA"/>
</dbReference>
<accession>A0A1H8JFE4</accession>
<feature type="domain" description="LysM" evidence="3">
    <location>
        <begin position="35"/>
        <end position="79"/>
    </location>
</feature>
<feature type="compositionally biased region" description="Polar residues" evidence="1">
    <location>
        <begin position="251"/>
        <end position="260"/>
    </location>
</feature>
<dbReference type="PANTHER" id="PTHR33734">
    <property type="entry name" value="LYSM DOMAIN-CONTAINING GPI-ANCHORED PROTEIN 2"/>
    <property type="match status" value="1"/>
</dbReference>
<evidence type="ECO:0000313" key="4">
    <source>
        <dbReference type="EMBL" id="SEN79432.1"/>
    </source>
</evidence>
<organism evidence="4 5">
    <name type="scientific">Chitinophaga rupis</name>
    <dbReference type="NCBI Taxonomy" id="573321"/>
    <lineage>
        <taxon>Bacteria</taxon>
        <taxon>Pseudomonadati</taxon>
        <taxon>Bacteroidota</taxon>
        <taxon>Chitinophagia</taxon>
        <taxon>Chitinophagales</taxon>
        <taxon>Chitinophagaceae</taxon>
        <taxon>Chitinophaga</taxon>
    </lineage>
</organism>
<feature type="chain" id="PRO_5011691887" evidence="2">
    <location>
        <begin position="21"/>
        <end position="351"/>
    </location>
</feature>
<feature type="compositionally biased region" description="Pro residues" evidence="1">
    <location>
        <begin position="199"/>
        <end position="209"/>
    </location>
</feature>
<evidence type="ECO:0000256" key="1">
    <source>
        <dbReference type="SAM" id="MobiDB-lite"/>
    </source>
</evidence>
<dbReference type="InterPro" id="IPR018392">
    <property type="entry name" value="LysM"/>
</dbReference>
<evidence type="ECO:0000313" key="5">
    <source>
        <dbReference type="Proteomes" id="UP000198984"/>
    </source>
</evidence>
<dbReference type="SUPFAM" id="SSF54106">
    <property type="entry name" value="LysM domain"/>
    <property type="match status" value="2"/>
</dbReference>
<dbReference type="OrthoDB" id="2149800at2"/>